<evidence type="ECO:0000313" key="2">
    <source>
        <dbReference type="EMBL" id="CUS07031.1"/>
    </source>
</evidence>
<feature type="compositionally biased region" description="Polar residues" evidence="1">
    <location>
        <begin position="48"/>
        <end position="57"/>
    </location>
</feature>
<feature type="region of interest" description="Disordered" evidence="1">
    <location>
        <begin position="186"/>
        <end position="205"/>
    </location>
</feature>
<evidence type="ECO:0000256" key="1">
    <source>
        <dbReference type="SAM" id="MobiDB-lite"/>
    </source>
</evidence>
<name>A0A292PJS2_9PEZI</name>
<organism evidence="2 3">
    <name type="scientific">Tuber aestivum</name>
    <name type="common">summer truffle</name>
    <dbReference type="NCBI Taxonomy" id="59557"/>
    <lineage>
        <taxon>Eukaryota</taxon>
        <taxon>Fungi</taxon>
        <taxon>Dikarya</taxon>
        <taxon>Ascomycota</taxon>
        <taxon>Pezizomycotina</taxon>
        <taxon>Pezizomycetes</taxon>
        <taxon>Pezizales</taxon>
        <taxon>Tuberaceae</taxon>
        <taxon>Tuber</taxon>
    </lineage>
</organism>
<dbReference type="EMBL" id="LN891261">
    <property type="protein sequence ID" value="CUS07031.1"/>
    <property type="molecule type" value="Genomic_DNA"/>
</dbReference>
<feature type="compositionally biased region" description="Polar residues" evidence="1">
    <location>
        <begin position="1200"/>
        <end position="1213"/>
    </location>
</feature>
<feature type="region of interest" description="Disordered" evidence="1">
    <location>
        <begin position="1292"/>
        <end position="1343"/>
    </location>
</feature>
<feature type="compositionally biased region" description="Low complexity" evidence="1">
    <location>
        <begin position="1369"/>
        <end position="1379"/>
    </location>
</feature>
<dbReference type="Proteomes" id="UP001412239">
    <property type="component" value="Unassembled WGS sequence"/>
</dbReference>
<feature type="region of interest" description="Disordered" evidence="1">
    <location>
        <begin position="777"/>
        <end position="817"/>
    </location>
</feature>
<feature type="compositionally biased region" description="Basic residues" evidence="1">
    <location>
        <begin position="1318"/>
        <end position="1329"/>
    </location>
</feature>
<dbReference type="PANTHER" id="PTHR42064:SF1">
    <property type="entry name" value="YALI0F28677P"/>
    <property type="match status" value="1"/>
</dbReference>
<feature type="compositionally biased region" description="Low complexity" evidence="1">
    <location>
        <begin position="786"/>
        <end position="800"/>
    </location>
</feature>
<feature type="region of interest" description="Disordered" evidence="1">
    <location>
        <begin position="1190"/>
        <end position="1235"/>
    </location>
</feature>
<feature type="compositionally biased region" description="Acidic residues" evidence="1">
    <location>
        <begin position="728"/>
        <end position="748"/>
    </location>
</feature>
<reference evidence="2" key="1">
    <citation type="submission" date="2015-10" db="EMBL/GenBank/DDBJ databases">
        <authorList>
            <person name="Regsiter A."/>
            <person name="william w."/>
        </authorList>
    </citation>
    <scope>NUCLEOTIDE SEQUENCE</scope>
    <source>
        <strain evidence="2">Montdore</strain>
    </source>
</reference>
<feature type="compositionally biased region" description="Pro residues" evidence="1">
    <location>
        <begin position="37"/>
        <end position="47"/>
    </location>
</feature>
<feature type="region of interest" description="Disordered" evidence="1">
    <location>
        <begin position="1"/>
        <end position="73"/>
    </location>
</feature>
<keyword evidence="3" id="KW-1185">Reference proteome</keyword>
<feature type="compositionally biased region" description="Low complexity" evidence="1">
    <location>
        <begin position="19"/>
        <end position="36"/>
    </location>
</feature>
<dbReference type="PANTHER" id="PTHR42064">
    <property type="entry name" value="YALI0F28677P"/>
    <property type="match status" value="1"/>
</dbReference>
<feature type="region of interest" description="Disordered" evidence="1">
    <location>
        <begin position="1360"/>
        <end position="1379"/>
    </location>
</feature>
<feature type="region of interest" description="Disordered" evidence="1">
    <location>
        <begin position="259"/>
        <end position="282"/>
    </location>
</feature>
<sequence>MKVSESLSPSPTPPPQPPSRTSSPTPSQPAQASASAPPSPSATPPPQNMTIAQGRHQSSLKHRPSLPVSASVPSSQLPLLSGDSYISSLPSAFVGQTTSLAELAHLVKFQSYQEHKHLQSRIRLHKSLVLSAISARLTRSGELCHKALVDNFKSDQKSDFATLYNALHDVRNSCEATRRFAMLEPELDSAKPSNSSDDNGGPKGLTSFLHEIPVQARDTILSFISMIRSSPTFLANRLARLTNSELESLVRHHYQPNPQESILPQQVPRRGNAASRNTTSQIPMPSPVERLLAFHRNDPLYTILHTIFANSTGPDSAEDKRRTDVWATTCAKLICDSKGESFLLVIMDSWTAMREWPAKANLEICLMNLIQEGSFLVDENNGGSQADLRGKQDLLAEEFWIKAEKKLLEVLDDDPSAGGIPEGILELGHAILQKIDDPKKKRQAEITLVAKWFFQRFLTNGIAYPEYYGIMTGHHISEHARLKILRPVLKKMYNHAVSVVFGDWKTNNPVEPVVRGHIENLLARFRNPHPTDSTPVLLPTKAITSPRETTEVQPFIVLCPADIVTLYRALYPHGSSATVEGRDIRGAMGSRSSSRQIFGKSPNTGFEIGSGSVLSGSGSSVTSESASMTYPLLERSSFPDDRRSLASIPLASPSSFSFNTQTFHPSSSDPNSLEKFGLEVRSAVEAMMGRLGPDVTSGKCHPCAEKWAVIYVSPDGKELSLKMRKDWDEDDEDDDEEGHNSDSEDEAPLEVSGLDRAYNQLKESVMKLVAEFEIPEEPVSENPKFSNRPSAARANSAPSAPTIPIVETGPETKLDPSNPFHPQSNLTAMITAGQSKAPAPDRSRGAALKDNLDKPKQRIQTPPSLLFTMLQAASAQCLARGDYVSSQQYHRAVLQARRLPQSLHRDGYAPLLHIFSRDPRDSIERSAAGIEECEAWFVWLTLAQERHETAVDEMMHKIKDLRDKMWYVTDVRNSAAYDEARNVALALKKMSMPQRPKTDTKTKSSSRNLSHRMSASSFSLLKSDTLIDILAAQTEHGGLNKLSDEQASMTFEYLSRYSVENFCKGEERIHRFCLEIDKCVTKLVGDGILDGPVLWSSELFSRDDREMAINRPKGELYLAGVGTLSVSGDDDDHEDGRVKRSLDMLRRPSTSDIFGRNRSASLVSSIHDLPSSRGKGRTKSNAGLMDSIDRQDLFGMPSPALQSETHNTYWSPFSSHSNNSSSGRPKTAHSPTSLSKSLETVNHQKRKFLGELKQSLTGLLLSDLGLEVFSQGSETDGWFSGGLGDECIQRKEEQEEAKRKAAEKQSSRNNNGGSGTKKLARKKSTKNVRKSANTGTFEALGKEKKGELAAPVATLENVGREAHSGEENSSSSDATARTSTLSAAKKGGLMAFPYGHAFRRLLMKFSTHPNPFQKLQAIYELELLIVASLSSQSPSCIRKPTLPSMPSSPFLEAMGEASSRICSLQLSQPSNIEEAMANLEERRSNVMNSGAITSPLMTPSGARSPTHTAAPSADMIVDVLQHLFRQAEIRPKTLFRDLQFVAAFVPASILDRTAIGKAFWDTGLAALGLKQDVCRTMAEIADEIVAKDAIQRESESGKEKGNKGENQEYSRYTMQDAATMWNIAAKEGDPAAQRELAIFYLTNPTLLPRSTKPLSKPKDTFRPEMMVAKGEDPEKRDPATMCVAYHWMELSAQGGDELARKYLRSQREEW</sequence>
<evidence type="ECO:0000313" key="3">
    <source>
        <dbReference type="Proteomes" id="UP001412239"/>
    </source>
</evidence>
<gene>
    <name evidence="2" type="ORF">GSTUAT00008882001</name>
</gene>
<protein>
    <submittedName>
        <fullName evidence="2">Uncharacterized protein</fullName>
    </submittedName>
</protein>
<feature type="region of interest" description="Disordered" evidence="1">
    <location>
        <begin position="723"/>
        <end position="751"/>
    </location>
</feature>
<feature type="compositionally biased region" description="Basic and acidic residues" evidence="1">
    <location>
        <begin position="1292"/>
        <end position="1306"/>
    </location>
</feature>
<accession>A0A292PJS2</accession>
<proteinExistence type="predicted"/>